<dbReference type="SMART" id="SM00471">
    <property type="entry name" value="HDc"/>
    <property type="match status" value="1"/>
</dbReference>
<accession>A0ABX1B085</accession>
<dbReference type="PANTHER" id="PTHR21262:SF36">
    <property type="entry name" value="BIFUNCTIONAL (P)PPGPP SYNTHASE_HYDROLASE SPOT"/>
    <property type="match status" value="1"/>
</dbReference>
<dbReference type="Proteomes" id="UP000696294">
    <property type="component" value="Unassembled WGS sequence"/>
</dbReference>
<organism evidence="2 3">
    <name type="scientific">Nonomuraea composti</name>
    <dbReference type="NCBI Taxonomy" id="2720023"/>
    <lineage>
        <taxon>Bacteria</taxon>
        <taxon>Bacillati</taxon>
        <taxon>Actinomycetota</taxon>
        <taxon>Actinomycetes</taxon>
        <taxon>Streptosporangiales</taxon>
        <taxon>Streptosporangiaceae</taxon>
        <taxon>Nonomuraea</taxon>
    </lineage>
</organism>
<dbReference type="Gene3D" id="1.10.3210.10">
    <property type="entry name" value="Hypothetical protein af1432"/>
    <property type="match status" value="1"/>
</dbReference>
<dbReference type="InterPro" id="IPR003607">
    <property type="entry name" value="HD/PDEase_dom"/>
</dbReference>
<dbReference type="EMBL" id="JAATEP010000003">
    <property type="protein sequence ID" value="NJP89206.1"/>
    <property type="molecule type" value="Genomic_DNA"/>
</dbReference>
<gene>
    <name evidence="2" type="ORF">HCN51_07060</name>
</gene>
<evidence type="ECO:0000259" key="1">
    <source>
        <dbReference type="SMART" id="SM00471"/>
    </source>
</evidence>
<dbReference type="SUPFAM" id="SSF109604">
    <property type="entry name" value="HD-domain/PDEase-like"/>
    <property type="match status" value="1"/>
</dbReference>
<keyword evidence="3" id="KW-1185">Reference proteome</keyword>
<dbReference type="Pfam" id="PF13328">
    <property type="entry name" value="HD_4"/>
    <property type="match status" value="2"/>
</dbReference>
<dbReference type="PANTHER" id="PTHR21262">
    <property type="entry name" value="GUANOSINE-3',5'-BIS DIPHOSPHATE 3'-PYROPHOSPHOHYDROLASE"/>
    <property type="match status" value="1"/>
</dbReference>
<evidence type="ECO:0000313" key="3">
    <source>
        <dbReference type="Proteomes" id="UP000696294"/>
    </source>
</evidence>
<feature type="domain" description="HD/PDEase" evidence="1">
    <location>
        <begin position="69"/>
        <end position="169"/>
    </location>
</feature>
<evidence type="ECO:0000313" key="2">
    <source>
        <dbReference type="EMBL" id="NJP89206.1"/>
    </source>
</evidence>
<name>A0ABX1B085_9ACTN</name>
<reference evidence="2 3" key="1">
    <citation type="submission" date="2020-03" db="EMBL/GenBank/DDBJ databases">
        <title>WGS of actinomycetes isolated from Thailand.</title>
        <authorList>
            <person name="Thawai C."/>
        </authorList>
    </citation>
    <scope>NUCLEOTIDE SEQUENCE [LARGE SCALE GENOMIC DNA]</scope>
    <source>
        <strain evidence="2 3">FMUSA5-5</strain>
    </source>
</reference>
<proteinExistence type="predicted"/>
<comment type="caution">
    <text evidence="2">The sequence shown here is derived from an EMBL/GenBank/DDBJ whole genome shotgun (WGS) entry which is preliminary data.</text>
</comment>
<sequence>MPSRRARRSPRLTGRGGSGCRDGWWGCRERSSPASAAGRRGCAGRGAAAAGAQGVRGGRPLARRAVRRDGSPYITHPVAVAVILAELRMDHELLCAALLHEVLEATACPEEELAAEFGPVIIGLLRAMRCGFARRTPPEWPVSMDKRLLTLKLADRLHNQRTIGGLPEARQRVNSRENLEVVAPVAARLGLPQVEEELRRLALANLSGLGGAHVSFGVVAAGAILLPPVARTRWVEEWLGELLALPGGRARLRFAFRLLAGMPRMALTLRRHAALPRGEPAAVRLLRWVVRSDLRAWALLAPLLGWLVLDAAADRLADAVVIAITVPPVLTAAIHTVRARLGDGDGDERE</sequence>
<protein>
    <submittedName>
        <fullName evidence="2">HD domain-containing protein</fullName>
    </submittedName>
</protein>